<evidence type="ECO:0000313" key="3">
    <source>
        <dbReference type="Proteomes" id="UP001564657"/>
    </source>
</evidence>
<dbReference type="RefSeq" id="WP_369705545.1">
    <property type="nucleotide sequence ID" value="NZ_JBGEWD010000022.1"/>
</dbReference>
<reference evidence="2 3" key="1">
    <citation type="submission" date="2024-08" db="EMBL/GenBank/DDBJ databases">
        <title>Clostridium lapicellarii sp. nov., and Clostridium renhuaiense sp. nov., two species isolated from the mud in a fermentation cellar used for producing sauce-flavour Chinese liquors.</title>
        <authorList>
            <person name="Yang F."/>
            <person name="Wang H."/>
            <person name="Chen L.Q."/>
            <person name="Zhou N."/>
            <person name="Lu J.J."/>
            <person name="Pu X.X."/>
            <person name="Wan B."/>
            <person name="Wang L."/>
            <person name="Liu S.J."/>
        </authorList>
    </citation>
    <scope>NUCLEOTIDE SEQUENCE [LARGE SCALE GENOMIC DNA]</scope>
    <source>
        <strain evidence="2 3">MT-5</strain>
    </source>
</reference>
<name>A0ABV4BS92_9CLOT</name>
<keyword evidence="1" id="KW-0812">Transmembrane</keyword>
<dbReference type="Pfam" id="PF07949">
    <property type="entry name" value="YbbR"/>
    <property type="match status" value="2"/>
</dbReference>
<organism evidence="2 3">
    <name type="scientific">Clostridium moutaii</name>
    <dbReference type="NCBI Taxonomy" id="3240932"/>
    <lineage>
        <taxon>Bacteria</taxon>
        <taxon>Bacillati</taxon>
        <taxon>Bacillota</taxon>
        <taxon>Clostridia</taxon>
        <taxon>Eubacteriales</taxon>
        <taxon>Clostridiaceae</taxon>
        <taxon>Clostridium</taxon>
    </lineage>
</organism>
<keyword evidence="1" id="KW-0472">Membrane</keyword>
<sequence>MEEKNKKSQILIKVCCVIAAFILWLYIFNVENPITERKIVVPVTIVNKDVLAQSKLVQVGNDQFNISLVIKGNASDVYSVKSSDFQLNSDLSSYVMKRGENNIPVTVKKSPDNISIANNENLWIKIQLDELKKKSIPIKVTLTGKPKEGYYALDPVLKMEKAEISGAQDSVNAVKYAVAVYDVKYAQNDINTTVSLQPQDASGNLIKNVEINPAAVKITVPVGKIKTVPVNVKIQGNSASGEVTSSITAVPDKIDISGNESVIKNISGIDTEPIDLSKIGDASNVQVKLVVPKGVKLINNNGIVQLKISSGTVKTDGESQKQLNLNIQIRNLNDSYTAKLSSSSASIVVSGSDSIVNNLNADSIACFVDTSSMSEGVQSANVVVSLPQGLSLVSQSPQNVNIDIRQKTAEDQNGN</sequence>
<proteinExistence type="predicted"/>
<evidence type="ECO:0000256" key="1">
    <source>
        <dbReference type="SAM" id="Phobius"/>
    </source>
</evidence>
<dbReference type="Gene3D" id="2.170.120.40">
    <property type="entry name" value="YbbR-like domain"/>
    <property type="match status" value="2"/>
</dbReference>
<protein>
    <submittedName>
        <fullName evidence="2">YbbR-like domain-containing protein</fullName>
    </submittedName>
</protein>
<evidence type="ECO:0000313" key="2">
    <source>
        <dbReference type="EMBL" id="MEY8001652.1"/>
    </source>
</evidence>
<feature type="transmembrane region" description="Helical" evidence="1">
    <location>
        <begin position="10"/>
        <end position="28"/>
    </location>
</feature>
<dbReference type="Proteomes" id="UP001564657">
    <property type="component" value="Unassembled WGS sequence"/>
</dbReference>
<keyword evidence="3" id="KW-1185">Reference proteome</keyword>
<dbReference type="InterPro" id="IPR053154">
    <property type="entry name" value="c-di-AMP_regulator"/>
</dbReference>
<dbReference type="PANTHER" id="PTHR37804">
    <property type="entry name" value="CDAA REGULATORY PROTEIN CDAR"/>
    <property type="match status" value="1"/>
</dbReference>
<gene>
    <name evidence="2" type="ORF">AB8U03_15890</name>
</gene>
<dbReference type="EMBL" id="JBGEWD010000022">
    <property type="protein sequence ID" value="MEY8001652.1"/>
    <property type="molecule type" value="Genomic_DNA"/>
</dbReference>
<dbReference type="InterPro" id="IPR012505">
    <property type="entry name" value="YbbR"/>
</dbReference>
<comment type="caution">
    <text evidence="2">The sequence shown here is derived from an EMBL/GenBank/DDBJ whole genome shotgun (WGS) entry which is preliminary data.</text>
</comment>
<accession>A0ABV4BS92</accession>
<dbReference type="Gene3D" id="2.170.120.30">
    <property type="match status" value="2"/>
</dbReference>
<dbReference type="PANTHER" id="PTHR37804:SF1">
    <property type="entry name" value="CDAA REGULATORY PROTEIN CDAR"/>
    <property type="match status" value="1"/>
</dbReference>
<keyword evidence="1" id="KW-1133">Transmembrane helix</keyword>